<keyword evidence="1" id="KW-0560">Oxidoreductase</keyword>
<dbReference type="Gene3D" id="3.60.130.10">
    <property type="entry name" value="Clavaminate synthase-like"/>
    <property type="match status" value="1"/>
</dbReference>
<evidence type="ECO:0000313" key="2">
    <source>
        <dbReference type="EMBL" id="KAJ4831080.1"/>
    </source>
</evidence>
<organism evidence="2 3">
    <name type="scientific">Turnera subulata</name>
    <dbReference type="NCBI Taxonomy" id="218843"/>
    <lineage>
        <taxon>Eukaryota</taxon>
        <taxon>Viridiplantae</taxon>
        <taxon>Streptophyta</taxon>
        <taxon>Embryophyta</taxon>
        <taxon>Tracheophyta</taxon>
        <taxon>Spermatophyta</taxon>
        <taxon>Magnoliopsida</taxon>
        <taxon>eudicotyledons</taxon>
        <taxon>Gunneridae</taxon>
        <taxon>Pentapetalae</taxon>
        <taxon>rosids</taxon>
        <taxon>fabids</taxon>
        <taxon>Malpighiales</taxon>
        <taxon>Passifloraceae</taxon>
        <taxon>Turnera</taxon>
    </lineage>
</organism>
<dbReference type="InterPro" id="IPR042098">
    <property type="entry name" value="TauD-like_sf"/>
</dbReference>
<dbReference type="PANTHER" id="PTHR10696">
    <property type="entry name" value="GAMMA-BUTYROBETAINE HYDROXYLASE-RELATED"/>
    <property type="match status" value="1"/>
</dbReference>
<dbReference type="InterPro" id="IPR050411">
    <property type="entry name" value="AlphaKG_dependent_hydroxylases"/>
</dbReference>
<dbReference type="GO" id="GO:0016491">
    <property type="term" value="F:oxidoreductase activity"/>
    <property type="evidence" value="ECO:0007669"/>
    <property type="project" value="UniProtKB-KW"/>
</dbReference>
<proteinExistence type="predicted"/>
<evidence type="ECO:0000256" key="1">
    <source>
        <dbReference type="ARBA" id="ARBA00023002"/>
    </source>
</evidence>
<dbReference type="AlphaFoldDB" id="A0A9Q0FI12"/>
<dbReference type="EMBL" id="JAKUCV010005454">
    <property type="protein sequence ID" value="KAJ4831080.1"/>
    <property type="molecule type" value="Genomic_DNA"/>
</dbReference>
<reference evidence="2" key="1">
    <citation type="submission" date="2022-02" db="EMBL/GenBank/DDBJ databases">
        <authorList>
            <person name="Henning P.M."/>
            <person name="McCubbin A.G."/>
            <person name="Shore J.S."/>
        </authorList>
    </citation>
    <scope>NUCLEOTIDE SEQUENCE</scope>
    <source>
        <strain evidence="2">F60SS</strain>
        <tissue evidence="2">Leaves</tissue>
    </source>
</reference>
<evidence type="ECO:0000313" key="3">
    <source>
        <dbReference type="Proteomes" id="UP001141552"/>
    </source>
</evidence>
<name>A0A9Q0FI12_9ROSI</name>
<reference evidence="2" key="2">
    <citation type="journal article" date="2023" name="Plants (Basel)">
        <title>Annotation of the Turnera subulata (Passifloraceae) Draft Genome Reveals the S-Locus Evolved after the Divergence of Turneroideae from Passifloroideae in a Stepwise Manner.</title>
        <authorList>
            <person name="Henning P.M."/>
            <person name="Roalson E.H."/>
            <person name="Mir W."/>
            <person name="McCubbin A.G."/>
            <person name="Shore J.S."/>
        </authorList>
    </citation>
    <scope>NUCLEOTIDE SEQUENCE</scope>
    <source>
        <strain evidence="2">F60SS</strain>
    </source>
</reference>
<dbReference type="OrthoDB" id="408743at2759"/>
<dbReference type="SUPFAM" id="SSF51197">
    <property type="entry name" value="Clavaminate synthase-like"/>
    <property type="match status" value="1"/>
</dbReference>
<sequence>MANIFKEIQIPQQKQYDSIPFPSVLSPSVPSPSLSLLMDAIKAQKPFLESLLFNAGALLFRGFPVSTASDFNDVVEAFGYEELAYNGGVSSRTKVVGRVYTANESPLDQNIPPFTMK</sequence>
<dbReference type="PANTHER" id="PTHR10696:SF21">
    <property type="entry name" value="TAUD_TFDA-LIKE DOMAIN-CONTAINING PROTEIN"/>
    <property type="match status" value="1"/>
</dbReference>
<protein>
    <recommendedName>
        <fullName evidence="4">TauD/TfdA-like domain-containing protein</fullName>
    </recommendedName>
</protein>
<evidence type="ECO:0008006" key="4">
    <source>
        <dbReference type="Google" id="ProtNLM"/>
    </source>
</evidence>
<dbReference type="Proteomes" id="UP001141552">
    <property type="component" value="Unassembled WGS sequence"/>
</dbReference>
<accession>A0A9Q0FI12</accession>
<comment type="caution">
    <text evidence="2">The sequence shown here is derived from an EMBL/GenBank/DDBJ whole genome shotgun (WGS) entry which is preliminary data.</text>
</comment>
<keyword evidence="3" id="KW-1185">Reference proteome</keyword>
<gene>
    <name evidence="2" type="ORF">Tsubulata_006067</name>
</gene>